<protein>
    <recommendedName>
        <fullName evidence="5">Inner membrane-spanning protein YciB</fullName>
    </recommendedName>
</protein>
<reference evidence="6 7" key="1">
    <citation type="submission" date="2022-05" db="EMBL/GenBank/DDBJ databases">
        <authorList>
            <person name="Park J.-S."/>
        </authorList>
    </citation>
    <scope>NUCLEOTIDE SEQUENCE [LARGE SCALE GENOMIC DNA]</scope>
    <source>
        <strain evidence="6 7">2012CJ34-2</strain>
    </source>
</reference>
<keyword evidence="5" id="KW-0997">Cell inner membrane</keyword>
<keyword evidence="1 5" id="KW-1003">Cell membrane</keyword>
<evidence type="ECO:0000313" key="7">
    <source>
        <dbReference type="Proteomes" id="UP001203338"/>
    </source>
</evidence>
<keyword evidence="7" id="KW-1185">Reference proteome</keyword>
<dbReference type="Pfam" id="PF04279">
    <property type="entry name" value="IspA"/>
    <property type="match status" value="1"/>
</dbReference>
<gene>
    <name evidence="6" type="primary">ispZ</name>
    <name evidence="5" type="synonym">yciB</name>
    <name evidence="6" type="ORF">M3P05_13445</name>
</gene>
<dbReference type="InterPro" id="IPR006008">
    <property type="entry name" value="YciB"/>
</dbReference>
<feature type="transmembrane region" description="Helical" evidence="5">
    <location>
        <begin position="167"/>
        <end position="187"/>
    </location>
</feature>
<dbReference type="NCBIfam" id="TIGR00997">
    <property type="entry name" value="ispZ"/>
    <property type="match status" value="1"/>
</dbReference>
<comment type="similarity">
    <text evidence="5">Belongs to the YciB family.</text>
</comment>
<dbReference type="Proteomes" id="UP001203338">
    <property type="component" value="Unassembled WGS sequence"/>
</dbReference>
<dbReference type="PANTHER" id="PTHR36917:SF1">
    <property type="entry name" value="INNER MEMBRANE-SPANNING PROTEIN YCIB"/>
    <property type="match status" value="1"/>
</dbReference>
<evidence type="ECO:0000256" key="2">
    <source>
        <dbReference type="ARBA" id="ARBA00022692"/>
    </source>
</evidence>
<comment type="function">
    <text evidence="5">Plays a role in cell envelope biogenesis, maintenance of cell envelope integrity and membrane homeostasis.</text>
</comment>
<dbReference type="RefSeq" id="WP_249700239.1">
    <property type="nucleotide sequence ID" value="NZ_JAMFLX010000018.1"/>
</dbReference>
<dbReference type="HAMAP" id="MF_00189">
    <property type="entry name" value="YciB"/>
    <property type="match status" value="1"/>
</dbReference>
<keyword evidence="3 5" id="KW-1133">Transmembrane helix</keyword>
<feature type="transmembrane region" description="Helical" evidence="5">
    <location>
        <begin position="136"/>
        <end position="155"/>
    </location>
</feature>
<evidence type="ECO:0000256" key="3">
    <source>
        <dbReference type="ARBA" id="ARBA00022989"/>
    </source>
</evidence>
<keyword evidence="2 5" id="KW-0812">Transmembrane</keyword>
<evidence type="ECO:0000256" key="1">
    <source>
        <dbReference type="ARBA" id="ARBA00022475"/>
    </source>
</evidence>
<accession>A0ABT0PHU4</accession>
<evidence type="ECO:0000256" key="4">
    <source>
        <dbReference type="ARBA" id="ARBA00023136"/>
    </source>
</evidence>
<organism evidence="6 7">
    <name type="scientific">Parendozoicomonas callyspongiae</name>
    <dbReference type="NCBI Taxonomy" id="2942213"/>
    <lineage>
        <taxon>Bacteria</taxon>
        <taxon>Pseudomonadati</taxon>
        <taxon>Pseudomonadota</taxon>
        <taxon>Gammaproteobacteria</taxon>
        <taxon>Oceanospirillales</taxon>
        <taxon>Endozoicomonadaceae</taxon>
        <taxon>Parendozoicomonas</taxon>
    </lineage>
</organism>
<dbReference type="PANTHER" id="PTHR36917">
    <property type="entry name" value="INTRACELLULAR SEPTATION PROTEIN A-RELATED"/>
    <property type="match status" value="1"/>
</dbReference>
<sequence>MKQFIDFLPLIIFFIVAKMDPREVSAFGQTFELGGIISATAVLIATSIIVYGLLWYKQKSLEKSQMITVVAVLLLGGMTVLFQDETFLKWKAPIVNWLFATAFLASRFIGQKTLIERMMDHAMTLPPPVWSKLNMSWVIFFALLGGANWFAAFMIPGDFWVDFKVFGNLGLTFAFVIIQMLFLGRYIKEDEAEKSP</sequence>
<proteinExistence type="inferred from homology"/>
<comment type="caution">
    <text evidence="6">The sequence shown here is derived from an EMBL/GenBank/DDBJ whole genome shotgun (WGS) entry which is preliminary data.</text>
</comment>
<feature type="transmembrane region" description="Helical" evidence="5">
    <location>
        <begin position="94"/>
        <end position="115"/>
    </location>
</feature>
<evidence type="ECO:0000256" key="5">
    <source>
        <dbReference type="HAMAP-Rule" id="MF_00189"/>
    </source>
</evidence>
<feature type="transmembrane region" description="Helical" evidence="5">
    <location>
        <begin position="66"/>
        <end position="82"/>
    </location>
</feature>
<evidence type="ECO:0000313" key="6">
    <source>
        <dbReference type="EMBL" id="MCL6270929.1"/>
    </source>
</evidence>
<feature type="transmembrane region" description="Helical" evidence="5">
    <location>
        <begin position="36"/>
        <end position="54"/>
    </location>
</feature>
<keyword evidence="4 5" id="KW-0472">Membrane</keyword>
<comment type="subcellular location">
    <subcellularLocation>
        <location evidence="5">Cell inner membrane</location>
        <topology evidence="5">Multi-pass membrane protein</topology>
    </subcellularLocation>
</comment>
<name>A0ABT0PHU4_9GAMM</name>
<dbReference type="EMBL" id="JAMFLX010000018">
    <property type="protein sequence ID" value="MCL6270929.1"/>
    <property type="molecule type" value="Genomic_DNA"/>
</dbReference>